<evidence type="ECO:0000313" key="2">
    <source>
        <dbReference type="EMBL" id="MDR7356088.1"/>
    </source>
</evidence>
<dbReference type="EMBL" id="JAVDYF010000001">
    <property type="protein sequence ID" value="MDR7356088.1"/>
    <property type="molecule type" value="Genomic_DNA"/>
</dbReference>
<organism evidence="2 3">
    <name type="scientific">Corynebacterium felinum</name>
    <dbReference type="NCBI Taxonomy" id="131318"/>
    <lineage>
        <taxon>Bacteria</taxon>
        <taxon>Bacillati</taxon>
        <taxon>Actinomycetota</taxon>
        <taxon>Actinomycetes</taxon>
        <taxon>Mycobacteriales</taxon>
        <taxon>Corynebacteriaceae</taxon>
        <taxon>Corynebacterium</taxon>
    </lineage>
</organism>
<feature type="region of interest" description="Disordered" evidence="1">
    <location>
        <begin position="29"/>
        <end position="59"/>
    </location>
</feature>
<gene>
    <name evidence="2" type="ORF">J2S37_002626</name>
</gene>
<keyword evidence="3" id="KW-1185">Reference proteome</keyword>
<proteinExistence type="predicted"/>
<evidence type="ECO:0000256" key="1">
    <source>
        <dbReference type="SAM" id="MobiDB-lite"/>
    </source>
</evidence>
<dbReference type="Pfam" id="PF10722">
    <property type="entry name" value="YbjN"/>
    <property type="match status" value="1"/>
</dbReference>
<dbReference type="Proteomes" id="UP001183619">
    <property type="component" value="Unassembled WGS sequence"/>
</dbReference>
<reference evidence="2 3" key="1">
    <citation type="submission" date="2023-07" db="EMBL/GenBank/DDBJ databases">
        <title>Sequencing the genomes of 1000 actinobacteria strains.</title>
        <authorList>
            <person name="Klenk H.-P."/>
        </authorList>
    </citation>
    <scope>NUCLEOTIDE SEQUENCE [LARGE SCALE GENOMIC DNA]</scope>
    <source>
        <strain evidence="2 3">DSM 44508</strain>
    </source>
</reference>
<feature type="compositionally biased region" description="Basic and acidic residues" evidence="1">
    <location>
        <begin position="44"/>
        <end position="58"/>
    </location>
</feature>
<dbReference type="RefSeq" id="WP_277103213.1">
    <property type="nucleotide sequence ID" value="NZ_BAAAJS010000056.1"/>
</dbReference>
<protein>
    <recommendedName>
        <fullName evidence="4">Bacterial sensory transduction regulator</fullName>
    </recommendedName>
</protein>
<evidence type="ECO:0008006" key="4">
    <source>
        <dbReference type="Google" id="ProtNLM"/>
    </source>
</evidence>
<sequence length="317" mass="34926">MNPNLPHDVSAELVIDALEEAGYDYILLPDPAPTSTSTPRHARHAAEPDPTPRSEDQPTRIASMHWPNHTLMLTFSADHPRYLIAEATIDGNLDLSDINTLTKAVDAWNSERVGPTAYISISDDATIHIKLGTSLATACRASKNQLVGFIRTAAESTLLAVENFTTEFPELLENHYPSDITLERIRDGLSDIGIEKTHDGDNMILAWINEILIGAFVEPGPSMLIKGHWEANLNPDKDYIRAALVCNKWNEDHPETKAFCHIDADGLQIRVEYIAHADAGLTQAQLVFNLQLAIHHILNGIDHISTEISGNCAVGWP</sequence>
<evidence type="ECO:0000313" key="3">
    <source>
        <dbReference type="Proteomes" id="UP001183619"/>
    </source>
</evidence>
<comment type="caution">
    <text evidence="2">The sequence shown here is derived from an EMBL/GenBank/DDBJ whole genome shotgun (WGS) entry which is preliminary data.</text>
</comment>
<dbReference type="InterPro" id="IPR019660">
    <property type="entry name" value="Put_sensory_transdc_reg_YbjN"/>
</dbReference>
<accession>A0ABU2BBW6</accession>
<name>A0ABU2BBW6_9CORY</name>